<feature type="compositionally biased region" description="Polar residues" evidence="1">
    <location>
        <begin position="394"/>
        <end position="404"/>
    </location>
</feature>
<organism evidence="3">
    <name type="scientific">Solibacter usitatus (strain Ellin6076)</name>
    <dbReference type="NCBI Taxonomy" id="234267"/>
    <lineage>
        <taxon>Bacteria</taxon>
        <taxon>Pseudomonadati</taxon>
        <taxon>Acidobacteriota</taxon>
        <taxon>Terriglobia</taxon>
        <taxon>Bryobacterales</taxon>
        <taxon>Solibacteraceae</taxon>
        <taxon>Candidatus Solibacter</taxon>
    </lineage>
</organism>
<gene>
    <name evidence="3" type="ordered locus">Acid_1109</name>
</gene>
<evidence type="ECO:0000256" key="2">
    <source>
        <dbReference type="SAM" id="Phobius"/>
    </source>
</evidence>
<dbReference type="HOGENOM" id="CLU_500369_0_0_0"/>
<dbReference type="GO" id="GO:0005886">
    <property type="term" value="C:plasma membrane"/>
    <property type="evidence" value="ECO:0007669"/>
    <property type="project" value="TreeGrafter"/>
</dbReference>
<feature type="region of interest" description="Disordered" evidence="1">
    <location>
        <begin position="394"/>
        <end position="415"/>
    </location>
</feature>
<keyword evidence="2" id="KW-1133">Transmembrane helix</keyword>
<keyword evidence="2" id="KW-0472">Membrane</keyword>
<dbReference type="eggNOG" id="COG2982">
    <property type="taxonomic scope" value="Bacteria"/>
</dbReference>
<dbReference type="InParanoid" id="Q02A23"/>
<dbReference type="EMBL" id="CP000473">
    <property type="protein sequence ID" value="ABJ82103.1"/>
    <property type="molecule type" value="Genomic_DNA"/>
</dbReference>
<dbReference type="AlphaFoldDB" id="Q02A23"/>
<reference evidence="3" key="1">
    <citation type="submission" date="2006-10" db="EMBL/GenBank/DDBJ databases">
        <title>Complete sequence of Solibacter usitatus Ellin6076.</title>
        <authorList>
            <consortium name="US DOE Joint Genome Institute"/>
            <person name="Copeland A."/>
            <person name="Lucas S."/>
            <person name="Lapidus A."/>
            <person name="Barry K."/>
            <person name="Detter J.C."/>
            <person name="Glavina del Rio T."/>
            <person name="Hammon N."/>
            <person name="Israni S."/>
            <person name="Dalin E."/>
            <person name="Tice H."/>
            <person name="Pitluck S."/>
            <person name="Thompson L.S."/>
            <person name="Brettin T."/>
            <person name="Bruce D."/>
            <person name="Han C."/>
            <person name="Tapia R."/>
            <person name="Gilna P."/>
            <person name="Schmutz J."/>
            <person name="Larimer F."/>
            <person name="Land M."/>
            <person name="Hauser L."/>
            <person name="Kyrpides N."/>
            <person name="Mikhailova N."/>
            <person name="Janssen P.H."/>
            <person name="Kuske C.R."/>
            <person name="Richardson P."/>
        </authorList>
    </citation>
    <scope>NUCLEOTIDE SEQUENCE</scope>
    <source>
        <strain evidence="3">Ellin6076</strain>
    </source>
</reference>
<evidence type="ECO:0000256" key="1">
    <source>
        <dbReference type="SAM" id="MobiDB-lite"/>
    </source>
</evidence>
<evidence type="ECO:0000313" key="3">
    <source>
        <dbReference type="EMBL" id="ABJ82103.1"/>
    </source>
</evidence>
<feature type="compositionally biased region" description="Basic and acidic residues" evidence="1">
    <location>
        <begin position="406"/>
        <end position="415"/>
    </location>
</feature>
<keyword evidence="2" id="KW-0812">Transmembrane</keyword>
<dbReference type="PANTHER" id="PTHR30441">
    <property type="entry name" value="DUF748 DOMAIN-CONTAINING PROTEIN"/>
    <property type="match status" value="1"/>
</dbReference>
<protein>
    <submittedName>
        <fullName evidence="3">Uncharacterized protein</fullName>
    </submittedName>
</protein>
<dbReference type="KEGG" id="sus:Acid_1109"/>
<sequence precursor="true">MLVEQTSPTRRRGKLPIWIWVTGGLSLSALAVVIIVFAAHWPFTREAVTAALESASGRQVQIGTFAKTYFPPGCTAGQVRFLRHKHPGAEPIISVEKLSIRATLTGLFGSPTHLSEVRVAGMHMIVAPNVTGENRTTVLLNSGPGGKGLAISKITADGAVLEFIHEDRKEPPYVIRVERLAVTNVGFGTPMFFRATVRNSEPPGVIRAEGKFGPWNPSDIGATPVSGTYAYDDIDLSFFESILGKGRAWGQFSDSLSRIRTRGGVEVSGFHLDGSDHAVQLATTFDATVNATNGDVVLNPAVASYRHTRIEVRGAIAAHQSEPGRTAEFRIAVPSGRVEDLLYLFTKGKPGMSGNVALEGLFVWPPGARKFLQKIRMDLTFGIKGSRFTARNTQDSINRISESAQGEEKKTEDSDPRIVLSQLQGKVRLRDGIAKISQAKFEVPGADAALSGSYGLLNQRIDLHGTLDTRGRLSDTTSGFKALVLKVVTPLFRKRHSARIIPFRITGAYGNESLGLDWKQGLLHSK</sequence>
<dbReference type="InterPro" id="IPR052894">
    <property type="entry name" value="AsmA-related"/>
</dbReference>
<dbReference type="PANTHER" id="PTHR30441:SF8">
    <property type="entry name" value="DUF748 DOMAIN-CONTAINING PROTEIN"/>
    <property type="match status" value="1"/>
</dbReference>
<dbReference type="GO" id="GO:0090313">
    <property type="term" value="P:regulation of protein targeting to membrane"/>
    <property type="evidence" value="ECO:0007669"/>
    <property type="project" value="TreeGrafter"/>
</dbReference>
<name>Q02A23_SOLUE</name>
<proteinExistence type="predicted"/>
<accession>Q02A23</accession>
<feature type="transmembrane region" description="Helical" evidence="2">
    <location>
        <begin position="17"/>
        <end position="41"/>
    </location>
</feature>
<dbReference type="OrthoDB" id="111418at2"/>